<accession>A0ABV2VWP3</accession>
<organism evidence="3 4">
    <name type="scientific">Micromonospora fulviviridis</name>
    <dbReference type="NCBI Taxonomy" id="47860"/>
    <lineage>
        <taxon>Bacteria</taxon>
        <taxon>Bacillati</taxon>
        <taxon>Actinomycetota</taxon>
        <taxon>Actinomycetes</taxon>
        <taxon>Micromonosporales</taxon>
        <taxon>Micromonosporaceae</taxon>
        <taxon>Micromonospora</taxon>
    </lineage>
</organism>
<dbReference type="InterPro" id="IPR001638">
    <property type="entry name" value="Solute-binding_3/MltF_N"/>
</dbReference>
<dbReference type="Pfam" id="PF00497">
    <property type="entry name" value="SBP_bac_3"/>
    <property type="match status" value="1"/>
</dbReference>
<evidence type="ECO:0000256" key="1">
    <source>
        <dbReference type="ARBA" id="ARBA00022729"/>
    </source>
</evidence>
<feature type="domain" description="Solute-binding protein family 3/N-terminal" evidence="2">
    <location>
        <begin position="2"/>
        <end position="148"/>
    </location>
</feature>
<dbReference type="EMBL" id="JBEXRX010000240">
    <property type="protein sequence ID" value="MEU0156824.1"/>
    <property type="molecule type" value="Genomic_DNA"/>
</dbReference>
<keyword evidence="4" id="KW-1185">Reference proteome</keyword>
<gene>
    <name evidence="3" type="ORF">ABZ071_34150</name>
</gene>
<keyword evidence="1" id="KW-0732">Signal</keyword>
<dbReference type="SUPFAM" id="SSF53850">
    <property type="entry name" value="Periplasmic binding protein-like II"/>
    <property type="match status" value="1"/>
</dbReference>
<name>A0ABV2VWP3_9ACTN</name>
<proteinExistence type="predicted"/>
<dbReference type="PANTHER" id="PTHR35936:SF17">
    <property type="entry name" value="ARGININE-BINDING EXTRACELLULAR PROTEIN ARTP"/>
    <property type="match status" value="1"/>
</dbReference>
<dbReference type="Proteomes" id="UP001550348">
    <property type="component" value="Unassembled WGS sequence"/>
</dbReference>
<dbReference type="Gene3D" id="3.40.190.10">
    <property type="entry name" value="Periplasmic binding protein-like II"/>
    <property type="match status" value="2"/>
</dbReference>
<dbReference type="PANTHER" id="PTHR35936">
    <property type="entry name" value="MEMBRANE-BOUND LYTIC MUREIN TRANSGLYCOSYLASE F"/>
    <property type="match status" value="1"/>
</dbReference>
<protein>
    <submittedName>
        <fullName evidence="3">Transporter substrate-binding domain-containing protein</fullName>
    </submittedName>
</protein>
<evidence type="ECO:0000313" key="4">
    <source>
        <dbReference type="Proteomes" id="UP001550348"/>
    </source>
</evidence>
<reference evidence="3 4" key="1">
    <citation type="submission" date="2024-06" db="EMBL/GenBank/DDBJ databases">
        <title>The Natural Products Discovery Center: Release of the First 8490 Sequenced Strains for Exploring Actinobacteria Biosynthetic Diversity.</title>
        <authorList>
            <person name="Kalkreuter E."/>
            <person name="Kautsar S.A."/>
            <person name="Yang D."/>
            <person name="Bader C.D."/>
            <person name="Teijaro C.N."/>
            <person name="Fluegel L."/>
            <person name="Davis C.M."/>
            <person name="Simpson J.R."/>
            <person name="Lauterbach L."/>
            <person name="Steele A.D."/>
            <person name="Gui C."/>
            <person name="Meng S."/>
            <person name="Li G."/>
            <person name="Viehrig K."/>
            <person name="Ye F."/>
            <person name="Su P."/>
            <person name="Kiefer A.F."/>
            <person name="Nichols A."/>
            <person name="Cepeda A.J."/>
            <person name="Yan W."/>
            <person name="Fan B."/>
            <person name="Jiang Y."/>
            <person name="Adhikari A."/>
            <person name="Zheng C.-J."/>
            <person name="Schuster L."/>
            <person name="Cowan T.M."/>
            <person name="Smanski M.J."/>
            <person name="Chevrette M.G."/>
            <person name="De Carvalho L.P.S."/>
            <person name="Shen B."/>
        </authorList>
    </citation>
    <scope>NUCLEOTIDE SEQUENCE [LARGE SCALE GENOMIC DNA]</scope>
    <source>
        <strain evidence="3 4">NPDC006286</strain>
    </source>
</reference>
<comment type="caution">
    <text evidence="3">The sequence shown here is derived from an EMBL/GenBank/DDBJ whole genome shotgun (WGS) entry which is preliminary data.</text>
</comment>
<dbReference type="SMART" id="SM00062">
    <property type="entry name" value="PBPb"/>
    <property type="match status" value="1"/>
</dbReference>
<evidence type="ECO:0000259" key="2">
    <source>
        <dbReference type="SMART" id="SM00062"/>
    </source>
</evidence>
<dbReference type="RefSeq" id="WP_355668312.1">
    <property type="nucleotide sequence ID" value="NZ_JBEXRX010000240.1"/>
</dbReference>
<evidence type="ECO:0000313" key="3">
    <source>
        <dbReference type="EMBL" id="MEU0156824.1"/>
    </source>
</evidence>
<sequence>MCATSYFDATQLLVVAPGSTAKSLSDLVGKRVGVQGNTTGDDYVTGQVSKQSLQVEVVDFPDLGSLQQALATGQVAAAVGDLPVWNDYVKKNPGQADAVTEFNTGEQYGFAVKKGGDPRLLQTVNDTLAQAKADGIYDKLYLQWIGPRPKQ</sequence>